<dbReference type="GO" id="GO:0000184">
    <property type="term" value="P:nuclear-transcribed mRNA catabolic process, nonsense-mediated decay"/>
    <property type="evidence" value="ECO:0007669"/>
    <property type="project" value="UniProtKB-KW"/>
</dbReference>
<feature type="domain" description="DNA/RNA-binding" evidence="3">
    <location>
        <begin position="263"/>
        <end position="503"/>
    </location>
</feature>
<dbReference type="Gene3D" id="1.25.40.10">
    <property type="entry name" value="Tetratricopeptide repeat domain"/>
    <property type="match status" value="1"/>
</dbReference>
<comment type="caution">
    <text evidence="5">The sequence shown here is derived from an EMBL/GenBank/DDBJ whole genome shotgun (WGS) entry which is preliminary data.</text>
</comment>
<dbReference type="EMBL" id="JAPWDV010000002">
    <property type="protein sequence ID" value="KAJ6219039.1"/>
    <property type="molecule type" value="Genomic_DNA"/>
</dbReference>
<protein>
    <submittedName>
        <fullName evidence="5">Uncharacterized protein</fullName>
    </submittedName>
</protein>
<keyword evidence="1" id="KW-0866">Nonsense-mediated mRNA decay</keyword>
<dbReference type="GO" id="GO:0070034">
    <property type="term" value="F:telomerase RNA binding"/>
    <property type="evidence" value="ECO:0007669"/>
    <property type="project" value="TreeGrafter"/>
</dbReference>
<dbReference type="Gene3D" id="3.40.50.1010">
    <property type="entry name" value="5'-nuclease"/>
    <property type="match status" value="1"/>
</dbReference>
<dbReference type="GO" id="GO:0042162">
    <property type="term" value="F:telomeric DNA binding"/>
    <property type="evidence" value="ECO:0007669"/>
    <property type="project" value="TreeGrafter"/>
</dbReference>
<dbReference type="Proteomes" id="UP001142055">
    <property type="component" value="Chromosome 2"/>
</dbReference>
<feature type="domain" description="Telomerase activating protein Est1-like N-terminal" evidence="4">
    <location>
        <begin position="80"/>
        <end position="238"/>
    </location>
</feature>
<dbReference type="AlphaFoldDB" id="A0A9Q0RLR7"/>
<feature type="compositionally biased region" description="Basic residues" evidence="2">
    <location>
        <begin position="1063"/>
        <end position="1077"/>
    </location>
</feature>
<evidence type="ECO:0000313" key="5">
    <source>
        <dbReference type="EMBL" id="KAJ6219039.1"/>
    </source>
</evidence>
<evidence type="ECO:0000256" key="2">
    <source>
        <dbReference type="SAM" id="MobiDB-lite"/>
    </source>
</evidence>
<gene>
    <name evidence="5" type="ORF">RDWZM_004851</name>
</gene>
<evidence type="ECO:0000256" key="1">
    <source>
        <dbReference type="ARBA" id="ARBA00023161"/>
    </source>
</evidence>
<keyword evidence="6" id="KW-1185">Reference proteome</keyword>
<feature type="region of interest" description="Disordered" evidence="2">
    <location>
        <begin position="1060"/>
        <end position="1082"/>
    </location>
</feature>
<dbReference type="InterPro" id="IPR019458">
    <property type="entry name" value="Est1-like_N"/>
</dbReference>
<organism evidence="5 6">
    <name type="scientific">Blomia tropicalis</name>
    <name type="common">Mite</name>
    <dbReference type="NCBI Taxonomy" id="40697"/>
    <lineage>
        <taxon>Eukaryota</taxon>
        <taxon>Metazoa</taxon>
        <taxon>Ecdysozoa</taxon>
        <taxon>Arthropoda</taxon>
        <taxon>Chelicerata</taxon>
        <taxon>Arachnida</taxon>
        <taxon>Acari</taxon>
        <taxon>Acariformes</taxon>
        <taxon>Sarcoptiformes</taxon>
        <taxon>Astigmata</taxon>
        <taxon>Glycyphagoidea</taxon>
        <taxon>Echimyopodidae</taxon>
        <taxon>Blomia</taxon>
    </lineage>
</organism>
<dbReference type="InterPro" id="IPR045153">
    <property type="entry name" value="Est1/Ebs1-like"/>
</dbReference>
<dbReference type="SUPFAM" id="SSF48452">
    <property type="entry name" value="TPR-like"/>
    <property type="match status" value="1"/>
</dbReference>
<accession>A0A9Q0RLR7</accession>
<dbReference type="OMA" id="KFFCDYL"/>
<reference evidence="5" key="1">
    <citation type="submission" date="2022-12" db="EMBL/GenBank/DDBJ databases">
        <title>Genome assemblies of Blomia tropicalis.</title>
        <authorList>
            <person name="Cui Y."/>
        </authorList>
    </citation>
    <scope>NUCLEOTIDE SEQUENCE</scope>
    <source>
        <tissue evidence="5">Adult mites</tissue>
    </source>
</reference>
<proteinExistence type="predicted"/>
<evidence type="ECO:0000259" key="4">
    <source>
        <dbReference type="Pfam" id="PF10374"/>
    </source>
</evidence>
<dbReference type="Pfam" id="PF10374">
    <property type="entry name" value="EST1"/>
    <property type="match status" value="1"/>
</dbReference>
<evidence type="ECO:0000259" key="3">
    <source>
        <dbReference type="Pfam" id="PF10373"/>
    </source>
</evidence>
<dbReference type="InterPro" id="IPR018834">
    <property type="entry name" value="DNA/RNA-bd_Est1-type"/>
</dbReference>
<evidence type="ECO:0000313" key="6">
    <source>
        <dbReference type="Proteomes" id="UP001142055"/>
    </source>
</evidence>
<dbReference type="GO" id="GO:0005697">
    <property type="term" value="C:telomerase holoenzyme complex"/>
    <property type="evidence" value="ECO:0007669"/>
    <property type="project" value="TreeGrafter"/>
</dbReference>
<dbReference type="PANTHER" id="PTHR15696:SF7">
    <property type="entry name" value="NONSENSE-MEDIATED MRNA DECAY FACTOR"/>
    <property type="match status" value="1"/>
</dbReference>
<name>A0A9Q0RLR7_BLOTA</name>
<sequence length="1099" mass="127516">MFSINTGKNVTNVLPPSRYEVENKFKLIGDISNKLESQFNQARTLKQLFSTSILNLRNRLCEEVKVIFRYAPIEYGLRCEEILWKRNYYDYVKFCKKYRKQISSNEWPIFRMHITSGIGHYQSLLFSFRKSFDMKHLDDLISCIPKTKQSFKMSSIINYNLTDIPDSRCNVLKSMIEGDYEDDQFDDNEYIGNFNEDDDGPIVNELDLDYVQDEKFNETLSFLAHRFFICLGDLARYYVDFFPMDKPNLESRFSHFYFKIASFYYKSASVIEPFLGMPFNQLGTLYIGSYWGLDSLYYYVRCLNSKKPFVGVKDNMRQTFESARKFSTVSNIVSNKTKAEDKTVKEAVLKVILLFSELFNFKNTFIDNGNPFSVDKIFTISNDALVKLSIAFDEESNNPTRSSVSINTETIFKIISIFIILIEQIKETLKENSIEIKFENVKSVKNGELLHNVEKKGNFILFSTYRFVFQFVSLLIQRESRVLNKALGNMVVFSNNKKPTKPESNFVNSSPSSNNIKISSTKKNKRPILATSFSSDFNDTVEDIVMMNQLKSTAMQSIDALFDHSDNEDIEDGILNVTGFDNSESTNFDDIIEKLICIDDDENEPTIMTSEKVVNKNSQTMDQILGHVYTQGYCPVIKFFCDYLQSNEDFLDLLENMDILSFFFEYLFDYLNVVSEFDLKLVVNFQQYVSSCFTVKNENDQKKVQSLMELSSLITKFSNQIFTSFKQKHPLSCEIDYLHVTKELESYFDQLYDLSSSVHPFRNLHSNYSNEQYGYICLRSILTFGVKISLLSLNLENFNLSLENYSSTSNHDLQRMRSVKFIFTQHKKPSQESLIIIPPPVENVQIQNEPLINFNDPEDKEVENACSLSDANFVIRPKIEKKKPTNNNIYTQIQFKLCSGFGFSKETTDFLDNIKDKNENAKEASDFLSNEFFRGSRMIRFIRNDDRLELEMLKYPRYQWRRDIDSNDSFDSNDNSKTNVQDLALFYELLEHCHYLLVNKILEDKYQNAAIINGKSESSNNRITLITNSTSKWPSAAGVIAKTYGIDLESIQSFMMKQSVKSGKGHKMNHKSKKTFRPSHPMYFKPIANNRGDASGTMT</sequence>
<dbReference type="PANTHER" id="PTHR15696">
    <property type="entry name" value="SMG-7 SUPPRESSOR WITH MORPHOLOGICAL EFFECT ON GENITALIA PROTEIN 7"/>
    <property type="match status" value="1"/>
</dbReference>
<dbReference type="Pfam" id="PF10373">
    <property type="entry name" value="EST1_DNA_bind"/>
    <property type="match status" value="1"/>
</dbReference>
<dbReference type="InterPro" id="IPR011990">
    <property type="entry name" value="TPR-like_helical_dom_sf"/>
</dbReference>